<dbReference type="GO" id="GO:0005768">
    <property type="term" value="C:endosome"/>
    <property type="evidence" value="ECO:0007669"/>
    <property type="project" value="UniProtKB-SubCell"/>
</dbReference>
<evidence type="ECO:0000256" key="1">
    <source>
        <dbReference type="ARBA" id="ARBA00004177"/>
    </source>
</evidence>
<dbReference type="STRING" id="1069680.M7NMR9"/>
<dbReference type="Gene3D" id="1.20.120.560">
    <property type="entry name" value="alix/aip1 in complex with the ypdl late domain"/>
    <property type="match status" value="1"/>
</dbReference>
<dbReference type="InterPro" id="IPR004328">
    <property type="entry name" value="BRO1_dom"/>
</dbReference>
<sequence>MPQIPYIHFQKKQTEKVDWVEPLKKFIQATSIDENQYINECNILNKLRQDIQEENMDIINLNMLYKYYGQLEFLSLRFPIDEKNIRILFTWYCAFTNTAISQYSLAYEKACVMFNIAATLSTIGTTRDRSKEDEIKKAYHYFQSSAGIFEFINTNFLHAPSFDLEKDNIQSLCEIMLAQAQEVLCEKQINESKKPSIISKLCAQTAWYYENIISKISKNVQKKIFKKYWLQLCEIKQKYYSSIAHLNKALVDEGNNKYGEALAHLAIANTQCREASKLSLSLLLSISTSDKLMFDPMSYFNNIIKNLSMQIQEKKNKLNHDNDYIYYQSIVSEESLKPLERLSMAKATPIQEIYVNQNIQELIGQDIFYKFIPISIHESVSLYSEEKAKLIRKELERCETADLELDIALSHLKLPDSLKHYKYNDSIIVKELSKVPEEIIELSKSILDQEKDCEVLSLINSLLNLKEKINLDLNEVEFIMNEEEQECETMREKYLRKWSQIPSSSLTLLMKKQLSLYRENLSSYADLHSQLISEYNSFAHQIATLIEGEKNIQKNYEREIEKAIQSSQTNLLDFDDSNDIQNEVNKIENILKKLSIIKRERQATLKDLKEKICNDDISNILILKKAKSDTEKQIFLSELEKFKLHETRLSETIYHQAQILRNLTLDFENLQSISSKSPIIQKWTKMTETNKSISNNFKETYKKYCNIRSRILDIISSYKELKNLSSLLLLNTKKFVDDRRHEGANILFHIKATS</sequence>
<keyword evidence="3" id="KW-0963">Cytoplasm</keyword>
<evidence type="ECO:0000256" key="2">
    <source>
        <dbReference type="ARBA" id="ARBA00004496"/>
    </source>
</evidence>
<dbReference type="PANTHER" id="PTHR23030">
    <property type="entry name" value="PCD6 INTERACTING PROTEIN-RELATED"/>
    <property type="match status" value="1"/>
</dbReference>
<keyword evidence="6" id="KW-0175">Coiled coil</keyword>
<evidence type="ECO:0000313" key="9">
    <source>
        <dbReference type="Proteomes" id="UP000011958"/>
    </source>
</evidence>
<dbReference type="HOGENOM" id="CLU_003661_0_0_1"/>
<dbReference type="RefSeq" id="XP_007875059.1">
    <property type="nucleotide sequence ID" value="XM_007876868.1"/>
</dbReference>
<evidence type="ECO:0000256" key="3">
    <source>
        <dbReference type="ARBA" id="ARBA00022490"/>
    </source>
</evidence>
<feature type="coiled-coil region" evidence="6">
    <location>
        <begin position="466"/>
        <end position="493"/>
    </location>
</feature>
<comment type="caution">
    <text evidence="8">The sequence shown here is derived from an EMBL/GenBank/DDBJ whole genome shotgun (WGS) entry which is preliminary data.</text>
</comment>
<dbReference type="GO" id="GO:0043328">
    <property type="term" value="P:protein transport to vacuole involved in ubiquitin-dependent protein catabolic process via the multivesicular body sorting pathway"/>
    <property type="evidence" value="ECO:0007669"/>
    <property type="project" value="TreeGrafter"/>
</dbReference>
<dbReference type="OrthoDB" id="2141925at2759"/>
<dbReference type="VEuPathDB" id="FungiDB:PNEG_03008"/>
<organism evidence="8 9">
    <name type="scientific">Pneumocystis murina (strain B123)</name>
    <name type="common">Mouse pneumocystis pneumonia agent</name>
    <name type="synonym">Pneumocystis carinii f. sp. muris</name>
    <dbReference type="NCBI Taxonomy" id="1069680"/>
    <lineage>
        <taxon>Eukaryota</taxon>
        <taxon>Fungi</taxon>
        <taxon>Dikarya</taxon>
        <taxon>Ascomycota</taxon>
        <taxon>Taphrinomycotina</taxon>
        <taxon>Pneumocystomycetes</taxon>
        <taxon>Pneumocystaceae</taxon>
        <taxon>Pneumocystis</taxon>
    </lineage>
</organism>
<accession>M7NMR9</accession>
<dbReference type="GeneID" id="19896695"/>
<gene>
    <name evidence="8" type="ORF">PNEG_03008</name>
</gene>
<dbReference type="Pfam" id="PF03097">
    <property type="entry name" value="BRO1"/>
    <property type="match status" value="1"/>
</dbReference>
<dbReference type="PANTHER" id="PTHR23030:SF30">
    <property type="entry name" value="TYROSINE-PROTEIN PHOSPHATASE NON-RECEPTOR TYPE 23"/>
    <property type="match status" value="1"/>
</dbReference>
<dbReference type="Proteomes" id="UP000011958">
    <property type="component" value="Unassembled WGS sequence"/>
</dbReference>
<feature type="domain" description="BRO1" evidence="7">
    <location>
        <begin position="5"/>
        <end position="405"/>
    </location>
</feature>
<dbReference type="eggNOG" id="KOG2220">
    <property type="taxonomic scope" value="Eukaryota"/>
</dbReference>
<dbReference type="AlphaFoldDB" id="M7NMR9"/>
<dbReference type="EMBL" id="AFWA02000015">
    <property type="protein sequence ID" value="EMR08527.1"/>
    <property type="molecule type" value="Genomic_DNA"/>
</dbReference>
<keyword evidence="9" id="KW-1185">Reference proteome</keyword>
<reference evidence="9" key="1">
    <citation type="journal article" date="2016" name="Nat. Commun.">
        <title>Genome analysis of three Pneumocystis species reveals adaptation mechanisms to life exclusively in mammalian hosts.</title>
        <authorList>
            <person name="Ma L."/>
            <person name="Chen Z."/>
            <person name="Huang D.W."/>
            <person name="Kutty G."/>
            <person name="Ishihara M."/>
            <person name="Wang H."/>
            <person name="Abouelleil A."/>
            <person name="Bishop L."/>
            <person name="Davey E."/>
            <person name="Deng R."/>
            <person name="Deng X."/>
            <person name="Fan L."/>
            <person name="Fantoni G."/>
            <person name="Fitzgerald M."/>
            <person name="Gogineni E."/>
            <person name="Goldberg J.M."/>
            <person name="Handley G."/>
            <person name="Hu X."/>
            <person name="Huber C."/>
            <person name="Jiao X."/>
            <person name="Jones K."/>
            <person name="Levin J.Z."/>
            <person name="Liu Y."/>
            <person name="Macdonald P."/>
            <person name="Melnikov A."/>
            <person name="Raley C."/>
            <person name="Sassi M."/>
            <person name="Sherman B.T."/>
            <person name="Song X."/>
            <person name="Sykes S."/>
            <person name="Tran B."/>
            <person name="Walsh L."/>
            <person name="Xia Y."/>
            <person name="Yang J."/>
            <person name="Young S."/>
            <person name="Zeng Q."/>
            <person name="Zheng X."/>
            <person name="Stephens R."/>
            <person name="Nusbaum C."/>
            <person name="Birren B.W."/>
            <person name="Azadi P."/>
            <person name="Lempicki R.A."/>
            <person name="Cuomo C.A."/>
            <person name="Kovacs J.A."/>
        </authorList>
    </citation>
    <scope>NUCLEOTIDE SEQUENCE [LARGE SCALE GENOMIC DNA]</scope>
    <source>
        <strain evidence="9">B123</strain>
    </source>
</reference>
<evidence type="ECO:0000313" key="8">
    <source>
        <dbReference type="EMBL" id="EMR08527.1"/>
    </source>
</evidence>
<evidence type="ECO:0000256" key="4">
    <source>
        <dbReference type="ARBA" id="ARBA00022753"/>
    </source>
</evidence>
<name>M7NMR9_PNEMU</name>
<dbReference type="OMA" id="YLKRSYG"/>
<feature type="coiled-coil region" evidence="6">
    <location>
        <begin position="546"/>
        <end position="611"/>
    </location>
</feature>
<evidence type="ECO:0000256" key="5">
    <source>
        <dbReference type="ARBA" id="ARBA00041284"/>
    </source>
</evidence>
<comment type="subcellular location">
    <subcellularLocation>
        <location evidence="2">Cytoplasm</location>
    </subcellularLocation>
    <subcellularLocation>
        <location evidence="1">Endosome</location>
    </subcellularLocation>
</comment>
<dbReference type="Gene3D" id="1.25.40.280">
    <property type="entry name" value="alix/aip1 like domains"/>
    <property type="match status" value="1"/>
</dbReference>
<dbReference type="Pfam" id="PF13949">
    <property type="entry name" value="ALIX_LYPXL_bnd"/>
    <property type="match status" value="1"/>
</dbReference>
<dbReference type="Gene3D" id="1.20.140.50">
    <property type="entry name" value="alix/aip1 like domains"/>
    <property type="match status" value="1"/>
</dbReference>
<evidence type="ECO:0000256" key="6">
    <source>
        <dbReference type="SAM" id="Coils"/>
    </source>
</evidence>
<dbReference type="PROSITE" id="PS51180">
    <property type="entry name" value="BRO1"/>
    <property type="match status" value="1"/>
</dbReference>
<dbReference type="SMART" id="SM01041">
    <property type="entry name" value="BRO1"/>
    <property type="match status" value="1"/>
</dbReference>
<dbReference type="InterPro" id="IPR038499">
    <property type="entry name" value="BRO1_sf"/>
</dbReference>
<proteinExistence type="predicted"/>
<evidence type="ECO:0000259" key="7">
    <source>
        <dbReference type="PROSITE" id="PS51180"/>
    </source>
</evidence>
<dbReference type="InterPro" id="IPR025304">
    <property type="entry name" value="ALIX_V_dom"/>
</dbReference>
<keyword evidence="4" id="KW-0967">Endosome</keyword>
<protein>
    <recommendedName>
        <fullName evidence="5">BRO domain-containing protein 1</fullName>
    </recommendedName>
</protein>